<evidence type="ECO:0000256" key="4">
    <source>
        <dbReference type="ARBA" id="ARBA00022603"/>
    </source>
</evidence>
<accession>A0AAE0SDR0</accession>
<dbReference type="GO" id="GO:0009966">
    <property type="term" value="P:regulation of signal transduction"/>
    <property type="evidence" value="ECO:0007669"/>
    <property type="project" value="UniProtKB-ARBA"/>
</dbReference>
<proteinExistence type="inferred from homology"/>
<evidence type="ECO:0000256" key="7">
    <source>
        <dbReference type="PIRNR" id="PIRNR016305"/>
    </source>
</evidence>
<dbReference type="GO" id="GO:0018423">
    <property type="term" value="F:protein C-terminal leucine carboxyl O-methyltransferase activity"/>
    <property type="evidence" value="ECO:0007669"/>
    <property type="project" value="UniProtKB-EC"/>
</dbReference>
<feature type="binding site" evidence="8">
    <location>
        <begin position="149"/>
        <end position="150"/>
    </location>
    <ligand>
        <name>S-adenosyl-L-methionine</name>
        <dbReference type="ChEBI" id="CHEBI:59789"/>
    </ligand>
</feature>
<dbReference type="Pfam" id="PF04072">
    <property type="entry name" value="LCM"/>
    <property type="match status" value="1"/>
</dbReference>
<dbReference type="AlphaFoldDB" id="A0AAE0SDR0"/>
<comment type="caution">
    <text evidence="9">The sequence shown here is derived from an EMBL/GenBank/DDBJ whole genome shotgun (WGS) entry which is preliminary data.</text>
</comment>
<evidence type="ECO:0000256" key="6">
    <source>
        <dbReference type="ARBA" id="ARBA00022691"/>
    </source>
</evidence>
<feature type="binding site" evidence="8">
    <location>
        <position position="53"/>
    </location>
    <ligand>
        <name>S-adenosyl-L-methionine</name>
        <dbReference type="ChEBI" id="CHEBI:59789"/>
    </ligand>
</feature>
<evidence type="ECO:0000256" key="1">
    <source>
        <dbReference type="ARBA" id="ARBA00000724"/>
    </source>
</evidence>
<keyword evidence="10" id="KW-1185">Reference proteome</keyword>
<dbReference type="PANTHER" id="PTHR13600:SF33">
    <property type="entry name" value="LEUCINE CARBOXYL METHYLTRANSFERASE 1"/>
    <property type="match status" value="1"/>
</dbReference>
<reference evidence="9" key="2">
    <citation type="journal article" date="2021" name="Genome Biol. Evol.">
        <title>Developing a high-quality reference genome for a parasitic bivalve with doubly uniparental inheritance (Bivalvia: Unionida).</title>
        <authorList>
            <person name="Smith C.H."/>
        </authorList>
    </citation>
    <scope>NUCLEOTIDE SEQUENCE</scope>
    <source>
        <strain evidence="9">CHS0354</strain>
        <tissue evidence="9">Mantle</tissue>
    </source>
</reference>
<dbReference type="Proteomes" id="UP001195483">
    <property type="component" value="Unassembled WGS sequence"/>
</dbReference>
<reference evidence="9" key="3">
    <citation type="submission" date="2023-05" db="EMBL/GenBank/DDBJ databases">
        <authorList>
            <person name="Smith C.H."/>
        </authorList>
    </citation>
    <scope>NUCLEOTIDE SEQUENCE</scope>
    <source>
        <strain evidence="9">CHS0354</strain>
        <tissue evidence="9">Mantle</tissue>
    </source>
</reference>
<evidence type="ECO:0000256" key="2">
    <source>
        <dbReference type="ARBA" id="ARBA00003455"/>
    </source>
</evidence>
<dbReference type="GO" id="GO:0032259">
    <property type="term" value="P:methylation"/>
    <property type="evidence" value="ECO:0007669"/>
    <property type="project" value="UniProtKB-KW"/>
</dbReference>
<dbReference type="Gene3D" id="3.40.50.150">
    <property type="entry name" value="Vaccinia Virus protein VP39"/>
    <property type="match status" value="1"/>
</dbReference>
<dbReference type="InterPro" id="IPR029063">
    <property type="entry name" value="SAM-dependent_MTases_sf"/>
</dbReference>
<dbReference type="PANTHER" id="PTHR13600">
    <property type="entry name" value="LEUCINE CARBOXYL METHYLTRANSFERASE"/>
    <property type="match status" value="1"/>
</dbReference>
<dbReference type="InterPro" id="IPR016651">
    <property type="entry name" value="LCMT1"/>
</dbReference>
<feature type="binding site" evidence="8">
    <location>
        <position position="176"/>
    </location>
    <ligand>
        <name>S-adenosyl-L-methionine</name>
        <dbReference type="ChEBI" id="CHEBI:59789"/>
    </ligand>
</feature>
<dbReference type="EC" id="2.1.1.233" evidence="7"/>
<comment type="catalytic activity">
    <reaction evidence="1 7">
        <text>[phosphatase 2A protein]-C-terminal L-leucine + S-adenosyl-L-methionine = [phosphatase 2A protein]-C-terminal L-leucine methyl ester + S-adenosyl-L-homocysteine</text>
        <dbReference type="Rhea" id="RHEA:48544"/>
        <dbReference type="Rhea" id="RHEA-COMP:12134"/>
        <dbReference type="Rhea" id="RHEA-COMP:12135"/>
        <dbReference type="ChEBI" id="CHEBI:57856"/>
        <dbReference type="ChEBI" id="CHEBI:59789"/>
        <dbReference type="ChEBI" id="CHEBI:90516"/>
        <dbReference type="ChEBI" id="CHEBI:90517"/>
        <dbReference type="EC" id="2.1.1.233"/>
    </reaction>
</comment>
<reference evidence="9" key="1">
    <citation type="journal article" date="2021" name="Genome Biol. Evol.">
        <title>A High-Quality Reference Genome for a Parasitic Bivalve with Doubly Uniparental Inheritance (Bivalvia: Unionida).</title>
        <authorList>
            <person name="Smith C.H."/>
        </authorList>
    </citation>
    <scope>NUCLEOTIDE SEQUENCE</scope>
    <source>
        <strain evidence="9">CHS0354</strain>
    </source>
</reference>
<organism evidence="9 10">
    <name type="scientific">Potamilus streckersoni</name>
    <dbReference type="NCBI Taxonomy" id="2493646"/>
    <lineage>
        <taxon>Eukaryota</taxon>
        <taxon>Metazoa</taxon>
        <taxon>Spiralia</taxon>
        <taxon>Lophotrochozoa</taxon>
        <taxon>Mollusca</taxon>
        <taxon>Bivalvia</taxon>
        <taxon>Autobranchia</taxon>
        <taxon>Heteroconchia</taxon>
        <taxon>Palaeoheterodonta</taxon>
        <taxon>Unionida</taxon>
        <taxon>Unionoidea</taxon>
        <taxon>Unionidae</taxon>
        <taxon>Ambleminae</taxon>
        <taxon>Lampsilini</taxon>
        <taxon>Potamilus</taxon>
    </lineage>
</organism>
<dbReference type="InterPro" id="IPR007213">
    <property type="entry name" value="Ppm1/Ppm2/Tcmp"/>
</dbReference>
<name>A0AAE0SDR0_9BIVA</name>
<keyword evidence="6 7" id="KW-0949">S-adenosyl-L-methionine</keyword>
<keyword evidence="4 7" id="KW-0489">Methyltransferase</keyword>
<comment type="function">
    <text evidence="2 7">Methylates the carboxyl group of the C-terminal leucine residue of protein phosphatase 2A catalytic subunits to form alpha-leucine ester residues.</text>
</comment>
<dbReference type="FunFam" id="3.40.50.150:FF:000092">
    <property type="entry name" value="Leucine carboxyl methyltransferase 1"/>
    <property type="match status" value="1"/>
</dbReference>
<gene>
    <name evidence="9" type="ORF">CHS0354_035036</name>
</gene>
<evidence type="ECO:0000256" key="8">
    <source>
        <dbReference type="PIRSR" id="PIRSR016305-1"/>
    </source>
</evidence>
<evidence type="ECO:0000313" key="10">
    <source>
        <dbReference type="Proteomes" id="UP001195483"/>
    </source>
</evidence>
<evidence type="ECO:0000256" key="5">
    <source>
        <dbReference type="ARBA" id="ARBA00022679"/>
    </source>
</evidence>
<comment type="similarity">
    <text evidence="3 7">Belongs to the methyltransferase superfamily. LCMT family.</text>
</comment>
<protein>
    <recommendedName>
        <fullName evidence="7">Leucine carboxyl methyltransferase 1</fullName>
        <ecNumber evidence="7">2.1.1.233</ecNumber>
    </recommendedName>
</protein>
<keyword evidence="5 7" id="KW-0808">Transferase</keyword>
<dbReference type="GO" id="GO:0005829">
    <property type="term" value="C:cytosol"/>
    <property type="evidence" value="ECO:0007669"/>
    <property type="project" value="TreeGrafter"/>
</dbReference>
<feature type="binding site" evidence="8">
    <location>
        <position position="78"/>
    </location>
    <ligand>
        <name>S-adenosyl-L-methionine</name>
        <dbReference type="ChEBI" id="CHEBI:59789"/>
    </ligand>
</feature>
<dbReference type="SUPFAM" id="SSF53335">
    <property type="entry name" value="S-adenosyl-L-methionine-dependent methyltransferases"/>
    <property type="match status" value="1"/>
</dbReference>
<dbReference type="EMBL" id="JAEAOA010002053">
    <property type="protein sequence ID" value="KAK3590006.1"/>
    <property type="molecule type" value="Genomic_DNA"/>
</dbReference>
<evidence type="ECO:0000313" key="9">
    <source>
        <dbReference type="EMBL" id="KAK3590006.1"/>
    </source>
</evidence>
<sequence>MASEDGVRATNDDAAQCKRHAVDKGYWKDPYLPLICPKGQPKLPEISIGYYARVKGMRTLLDKVLNLTSCTCQVVNLGAGFDTTYWNLKDQKFAPRNFVEVDYSGITSKKVSFIKRWKPLLEKIRSEDGEIQVSSTELHSQDYHLVAADLTQLSELEKRLKESGIDKNIPTVFIAECVLVYIEPKKSEELLKWIVDNFSTAFFINYEQVNMIDRFGDIMLENLRARHCTLHVEACKNLESQIKRYISQGWEGADAMEMTHVYSCLPKDDIHRVERIEFLDEKELLDQLFHHYCISWAYKDPSKMGLSQISF</sequence>
<dbReference type="PIRSF" id="PIRSF016305">
    <property type="entry name" value="LCM_mtfrase"/>
    <property type="match status" value="1"/>
</dbReference>
<evidence type="ECO:0000256" key="3">
    <source>
        <dbReference type="ARBA" id="ARBA00010703"/>
    </source>
</evidence>